<sequence length="46" mass="4887">MDGDGAVLLGYLPPGAPGSAEFQKFNQEVATDEREGSYQISNVVDN</sequence>
<gene>
    <name evidence="1" type="ORF">H9659_13745</name>
</gene>
<evidence type="ECO:0000313" key="1">
    <source>
        <dbReference type="EMBL" id="MBD7909395.1"/>
    </source>
</evidence>
<reference evidence="1 2" key="1">
    <citation type="submission" date="2020-08" db="EMBL/GenBank/DDBJ databases">
        <title>A Genomic Blueprint of the Chicken Gut Microbiome.</title>
        <authorList>
            <person name="Gilroy R."/>
            <person name="Ravi A."/>
            <person name="Getino M."/>
            <person name="Pursley I."/>
            <person name="Horton D.L."/>
            <person name="Alikhan N.-F."/>
            <person name="Baker D."/>
            <person name="Gharbi K."/>
            <person name="Hall N."/>
            <person name="Watson M."/>
            <person name="Adriaenssens E.M."/>
            <person name="Foster-Nyarko E."/>
            <person name="Jarju S."/>
            <person name="Secka A."/>
            <person name="Antonio M."/>
            <person name="Oren A."/>
            <person name="Chaudhuri R."/>
            <person name="La Ragione R.M."/>
            <person name="Hildebrand F."/>
            <person name="Pallen M.J."/>
        </authorList>
    </citation>
    <scope>NUCLEOTIDE SEQUENCE [LARGE SCALE GENOMIC DNA]</scope>
    <source>
        <strain evidence="1 2">Sa3CUA8</strain>
    </source>
</reference>
<dbReference type="Proteomes" id="UP000659496">
    <property type="component" value="Unassembled WGS sequence"/>
</dbReference>
<accession>A0ABR8PMI9</accession>
<comment type="caution">
    <text evidence="1">The sequence shown here is derived from an EMBL/GenBank/DDBJ whole genome shotgun (WGS) entry which is preliminary data.</text>
</comment>
<evidence type="ECO:0000313" key="2">
    <source>
        <dbReference type="Proteomes" id="UP000659496"/>
    </source>
</evidence>
<organism evidence="1 2">
    <name type="scientific">Sporosarcina gallistercoris</name>
    <dbReference type="NCBI Taxonomy" id="2762245"/>
    <lineage>
        <taxon>Bacteria</taxon>
        <taxon>Bacillati</taxon>
        <taxon>Bacillota</taxon>
        <taxon>Bacilli</taxon>
        <taxon>Bacillales</taxon>
        <taxon>Caryophanaceae</taxon>
        <taxon>Sporosarcina</taxon>
    </lineage>
</organism>
<keyword evidence="2" id="KW-1185">Reference proteome</keyword>
<name>A0ABR8PMI9_9BACL</name>
<proteinExistence type="predicted"/>
<protein>
    <submittedName>
        <fullName evidence="1">Uncharacterized protein</fullName>
    </submittedName>
</protein>
<dbReference type="EMBL" id="JACSQY010000012">
    <property type="protein sequence ID" value="MBD7909395.1"/>
    <property type="molecule type" value="Genomic_DNA"/>
</dbReference>
<dbReference type="RefSeq" id="WP_191691539.1">
    <property type="nucleotide sequence ID" value="NZ_JACSQY010000012.1"/>
</dbReference>